<organism evidence="6 7">
    <name type="scientific">Thalassiosira oceanica</name>
    <name type="common">Marine diatom</name>
    <dbReference type="NCBI Taxonomy" id="159749"/>
    <lineage>
        <taxon>Eukaryota</taxon>
        <taxon>Sar</taxon>
        <taxon>Stramenopiles</taxon>
        <taxon>Ochrophyta</taxon>
        <taxon>Bacillariophyta</taxon>
        <taxon>Coscinodiscophyceae</taxon>
        <taxon>Thalassiosirophycidae</taxon>
        <taxon>Thalassiosirales</taxon>
        <taxon>Thalassiosiraceae</taxon>
        <taxon>Thalassiosira</taxon>
    </lineage>
</organism>
<dbReference type="PANTHER" id="PTHR10157">
    <property type="entry name" value="DOPAMINE BETA HYDROXYLASE RELATED"/>
    <property type="match status" value="1"/>
</dbReference>
<dbReference type="Gene3D" id="2.60.120.310">
    <property type="entry name" value="Copper type II, ascorbate-dependent monooxygenase, N-terminal domain"/>
    <property type="match status" value="1"/>
</dbReference>
<dbReference type="GO" id="GO:0005507">
    <property type="term" value="F:copper ion binding"/>
    <property type="evidence" value="ECO:0007669"/>
    <property type="project" value="InterPro"/>
</dbReference>
<dbReference type="Pfam" id="PF03351">
    <property type="entry name" value="DOMON"/>
    <property type="match status" value="1"/>
</dbReference>
<feature type="region of interest" description="Disordered" evidence="2">
    <location>
        <begin position="875"/>
        <end position="924"/>
    </location>
</feature>
<keyword evidence="3" id="KW-0812">Transmembrane</keyword>
<dbReference type="PROSITE" id="PS50836">
    <property type="entry name" value="DOMON"/>
    <property type="match status" value="1"/>
</dbReference>
<dbReference type="InterPro" id="IPR005018">
    <property type="entry name" value="DOMON_domain"/>
</dbReference>
<dbReference type="PANTHER" id="PTHR10157:SF23">
    <property type="entry name" value="MOXD1 HOMOLOG 1"/>
    <property type="match status" value="1"/>
</dbReference>
<keyword evidence="3" id="KW-1133">Transmembrane helix</keyword>
<feature type="compositionally biased region" description="Acidic residues" evidence="2">
    <location>
        <begin position="890"/>
        <end position="909"/>
    </location>
</feature>
<feature type="transmembrane region" description="Helical" evidence="3">
    <location>
        <begin position="616"/>
        <end position="634"/>
    </location>
</feature>
<dbReference type="OrthoDB" id="193961at2759"/>
<dbReference type="Proteomes" id="UP000266841">
    <property type="component" value="Unassembled WGS sequence"/>
</dbReference>
<feature type="transmembrane region" description="Helical" evidence="3">
    <location>
        <begin position="838"/>
        <end position="862"/>
    </location>
</feature>
<feature type="chain" id="PRO_5003841891" description="DOMON domain-containing protein" evidence="4">
    <location>
        <begin position="23"/>
        <end position="924"/>
    </location>
</feature>
<dbReference type="GO" id="GO:0004500">
    <property type="term" value="F:dopamine beta-monooxygenase activity"/>
    <property type="evidence" value="ECO:0007669"/>
    <property type="project" value="InterPro"/>
</dbReference>
<evidence type="ECO:0000256" key="3">
    <source>
        <dbReference type="SAM" id="Phobius"/>
    </source>
</evidence>
<keyword evidence="7" id="KW-1185">Reference proteome</keyword>
<dbReference type="SUPFAM" id="SSF49742">
    <property type="entry name" value="PHM/PNGase F"/>
    <property type="match status" value="2"/>
</dbReference>
<keyword evidence="4" id="KW-0732">Signal</keyword>
<evidence type="ECO:0000256" key="2">
    <source>
        <dbReference type="SAM" id="MobiDB-lite"/>
    </source>
</evidence>
<feature type="signal peptide" evidence="4">
    <location>
        <begin position="1"/>
        <end position="22"/>
    </location>
</feature>
<feature type="transmembrane region" description="Helical" evidence="3">
    <location>
        <begin position="654"/>
        <end position="675"/>
    </location>
</feature>
<gene>
    <name evidence="6" type="ORF">THAOC_02812</name>
</gene>
<evidence type="ECO:0000256" key="1">
    <source>
        <dbReference type="ARBA" id="ARBA00023157"/>
    </source>
</evidence>
<dbReference type="AlphaFoldDB" id="K0TLN3"/>
<dbReference type="CDD" id="cd09631">
    <property type="entry name" value="DOMON_DOH"/>
    <property type="match status" value="1"/>
</dbReference>
<dbReference type="InterPro" id="IPR024548">
    <property type="entry name" value="Cu2_monoox_C"/>
</dbReference>
<dbReference type="InterPro" id="IPR008977">
    <property type="entry name" value="PHM/PNGase_F_dom_sf"/>
</dbReference>
<comment type="caution">
    <text evidence="6">The sequence shown here is derived from an EMBL/GenBank/DDBJ whole genome shotgun (WGS) entry which is preliminary data.</text>
</comment>
<sequence length="924" mass="102838">MNLHPYASFSLLLAPGLTGASAAATDVYTFPVTGDGDVESWRAASFERVQDMGDGCGPLEWTLDPERRKVRFRLTSAAPDDGWVAAGISENGGMKGADLWAIRELTGAGIFDDSASFESTDLFSTDFALPEEDVLQNVELIAAWRDEDGRLVGVIERDLETCDKDDIAVEAHKQHVVCASGQLDGVGNVSYHGPNRHSETINLMLDEELLMERKFLVNVDLSKGVEVEPGFVFYDDPATAAVPFAIDVNLIDVSLDQETVTSYYCRVFTNPEPMQVVWHTRPFGMTETAPDYLHHEMLMHCPSDPVNMQRMDGKPFDCFDDMLACDIVFNHAKSGLVQAPPGTSIKMDSGVFVLQVHYDNTYHVPILNDNSGLRLWVLPDEQARLSESGNIVTHVGAIDTIRIPADPLQRDYTLQFQISSEATRATLPKTGIQVFGAALHMHKAGLRGRLQLIRDGENTSTRSQALEVREHDVALASLPRSSLADYLMQHLPDDLQRLLPGDAMIFACIFRPDKYVDILGGLRTEDEMCNWAIGFSPELPNYRSGVGYLVTPDQPFRNSFIGNVPNTTRGLYMPEDMAPFSPDPRGWVDLREYREDHCETVIRDESNLSSYSWGDANVYTIYVTIAAFAMCLLIERLVPGIRDIHSLRIKRNAVVCIIQLIFSTAFLVPLLVLAAPIFDSNTTFKAYDVDTHNELRGIISTQILLYIIELFYRVGIRPEVVAHHILTAGLFIFLNYVASTSFAFEYATKLGAILILLAMLDQPKNLALLIRYLGHGRATWWPMLCQIAAVWYVFSKLAVIAAAAFFMAESHNGVEMSWSIPGHSFSEWMENYDLTDSVVIGVVSMFMLLLLLDQLYTAHVLWKLATRAKAQNEVAPSSQKPLTASTNHIDDDEMFEDSDDSQEEADDDDGGKVVETVDQASLLA</sequence>
<dbReference type="InterPro" id="IPR014784">
    <property type="entry name" value="Cu2_ascorb_mOase-like_C"/>
</dbReference>
<dbReference type="Pfam" id="PF03712">
    <property type="entry name" value="Cu2_monoox_C"/>
    <property type="match status" value="1"/>
</dbReference>
<keyword evidence="3" id="KW-0472">Membrane</keyword>
<dbReference type="eggNOG" id="KOG3568">
    <property type="taxonomic scope" value="Eukaryota"/>
</dbReference>
<evidence type="ECO:0000313" key="7">
    <source>
        <dbReference type="Proteomes" id="UP000266841"/>
    </source>
</evidence>
<evidence type="ECO:0000313" key="6">
    <source>
        <dbReference type="EMBL" id="EJK75461.1"/>
    </source>
</evidence>
<keyword evidence="1" id="KW-1015">Disulfide bond</keyword>
<feature type="compositionally biased region" description="Polar residues" evidence="2">
    <location>
        <begin position="875"/>
        <end position="887"/>
    </location>
</feature>
<dbReference type="InterPro" id="IPR045266">
    <property type="entry name" value="DOH_DOMON"/>
</dbReference>
<evidence type="ECO:0000259" key="5">
    <source>
        <dbReference type="PROSITE" id="PS50836"/>
    </source>
</evidence>
<feature type="transmembrane region" description="Helical" evidence="3">
    <location>
        <begin position="720"/>
        <end position="737"/>
    </location>
</feature>
<protein>
    <recommendedName>
        <fullName evidence="5">DOMON domain-containing protein</fullName>
    </recommendedName>
</protein>
<accession>K0TLN3</accession>
<feature type="transmembrane region" description="Helical" evidence="3">
    <location>
        <begin position="695"/>
        <end position="713"/>
    </location>
</feature>
<dbReference type="Gene3D" id="2.60.120.230">
    <property type="match status" value="1"/>
</dbReference>
<evidence type="ECO:0000256" key="4">
    <source>
        <dbReference type="SAM" id="SignalP"/>
    </source>
</evidence>
<reference evidence="6 7" key="1">
    <citation type="journal article" date="2012" name="Genome Biol.">
        <title>Genome and low-iron response of an oceanic diatom adapted to chronic iron limitation.</title>
        <authorList>
            <person name="Lommer M."/>
            <person name="Specht M."/>
            <person name="Roy A.S."/>
            <person name="Kraemer L."/>
            <person name="Andreson R."/>
            <person name="Gutowska M.A."/>
            <person name="Wolf J."/>
            <person name="Bergner S.V."/>
            <person name="Schilhabel M.B."/>
            <person name="Klostermeier U.C."/>
            <person name="Beiko R.G."/>
            <person name="Rosenstiel P."/>
            <person name="Hippler M."/>
            <person name="Laroche J."/>
        </authorList>
    </citation>
    <scope>NUCLEOTIDE SEQUENCE [LARGE SCALE GENOMIC DNA]</scope>
    <source>
        <strain evidence="6 7">CCMP1005</strain>
    </source>
</reference>
<feature type="domain" description="DOMON" evidence="5">
    <location>
        <begin position="55"/>
        <end position="181"/>
    </location>
</feature>
<dbReference type="OMA" id="REYREDH"/>
<dbReference type="InterPro" id="IPR000945">
    <property type="entry name" value="DBH-like"/>
</dbReference>
<name>K0TLN3_THAOC</name>
<dbReference type="InterPro" id="IPR036939">
    <property type="entry name" value="Cu2_ascorb_mOase_N_sf"/>
</dbReference>
<dbReference type="EMBL" id="AGNL01002923">
    <property type="protein sequence ID" value="EJK75461.1"/>
    <property type="molecule type" value="Genomic_DNA"/>
</dbReference>
<proteinExistence type="predicted"/>
<feature type="transmembrane region" description="Helical" evidence="3">
    <location>
        <begin position="781"/>
        <end position="808"/>
    </location>
</feature>